<organism evidence="3 4">
    <name type="scientific">Pseudomonas helleri</name>
    <dbReference type="NCBI Taxonomy" id="1608996"/>
    <lineage>
        <taxon>Bacteria</taxon>
        <taxon>Pseudomonadati</taxon>
        <taxon>Pseudomonadota</taxon>
        <taxon>Gammaproteobacteria</taxon>
        <taxon>Pseudomonadales</taxon>
        <taxon>Pseudomonadaceae</taxon>
        <taxon>Pseudomonas</taxon>
    </lineage>
</organism>
<dbReference type="AlphaFoldDB" id="A0A6G1WBF6"/>
<protein>
    <submittedName>
        <fullName evidence="3">Uncharacterized protein</fullName>
    </submittedName>
</protein>
<comment type="caution">
    <text evidence="3">The sequence shown here is derived from an EMBL/GenBank/DDBJ whole genome shotgun (WGS) entry which is preliminary data.</text>
</comment>
<feature type="region of interest" description="Disordered" evidence="1">
    <location>
        <begin position="1"/>
        <end position="20"/>
    </location>
</feature>
<evidence type="ECO:0000313" key="5">
    <source>
        <dbReference type="Proteomes" id="UP000713985"/>
    </source>
</evidence>
<evidence type="ECO:0000256" key="1">
    <source>
        <dbReference type="SAM" id="MobiDB-lite"/>
    </source>
</evidence>
<proteinExistence type="predicted"/>
<evidence type="ECO:0000313" key="2">
    <source>
        <dbReference type="EMBL" id="MQT28406.1"/>
    </source>
</evidence>
<accession>A0A6G1WBF6</accession>
<reference evidence="4 5" key="1">
    <citation type="submission" date="2019-10" db="EMBL/GenBank/DDBJ databases">
        <title>Evaluation of single-gene subtyping targets for Pseudomonas.</title>
        <authorList>
            <person name="Reichler S.J."/>
            <person name="Orsi R.H."/>
            <person name="Wiedmann M."/>
            <person name="Martin N.H."/>
            <person name="Murphy S.I."/>
        </authorList>
    </citation>
    <scope>NUCLEOTIDE SEQUENCE [LARGE SCALE GENOMIC DNA]</scope>
    <source>
        <strain evidence="2 5">FSL R10-0802</strain>
        <strain evidence="3 4">FSL R10-1594</strain>
    </source>
</reference>
<dbReference type="RefSeq" id="WP_153404846.1">
    <property type="nucleotide sequence ID" value="NZ_JBITTT010000007.1"/>
</dbReference>
<dbReference type="EMBL" id="WIWP01000072">
    <property type="protein sequence ID" value="MQT28406.1"/>
    <property type="molecule type" value="Genomic_DNA"/>
</dbReference>
<dbReference type="EMBL" id="WIVT01000017">
    <property type="protein sequence ID" value="MQU17636.1"/>
    <property type="molecule type" value="Genomic_DNA"/>
</dbReference>
<sequence length="983" mass="105305">MSTYKLSQSKGPSTRDLPAPTVPAAIANGGLGWADLQDPDNPVLVQVVLAPGTVFINDRIDLYWQKVPVATTPVKQEHLDVGVVTLPVFPSDILEHDDGRHILHYIAIAAIGGGESPSRDAPVEVKRLIPGGYDSDAGTEYINEDLAAPTGIPELINDEIAEQGLTVTIPVYINMAVGDRPQLDWGGQRLHHELLTLEDVGKPVTFRVEKDVLILRPGPVIVRYEVRDKVNNWSKWSLSTITNVEAGDDLLAAPRVIDAINGTIDLAVLGDKDVRVQTPSYSDMNIDDEVVLTWAGETAEGVSVPVVQSTDVKEIGWPLDFDIPNEKVRAIAQGHAVVSYIVNPALGGPPKPSRRSPRIDVIGQTTNLPAPQIAGVIGDVLDPSTLPDNGATVTILANDLIKAGNSITLVWDGVTAGGTQLPYRDAFPVTGSMEGKDISRQISLTNITPLLNGSVTVSYVLSKEGVELPSDLVPLKIKSQSAQLPIPTIDFAQGDALNPDDVPASGTFVRINYSPMETSDRIEVQWDGVLDFTDFFPVPATWNNKEVVFPITKDYVDLNIGQTVEVYYTVTRAGVLLPASIKQPLLIGSALDLPVPSVKEAVGNSLEPIAAKDRLTVVVPHYTGMDGADKLTVTWTGTSGEGSYTSPTPIPVGTVGIKEIEILKSVVAFNLEKSVTVTYGVSRGDAEPKPSQPLTLAVLAIEDGNAELPKPHITEATENQTVLDLSTFEGDPTITVAPWPLIAEGQKVWLRMRGMKGGSEHVIPLYTASGVGSGEVGAGLSKAVPRADLELLDDASSCTVELLVAFNESSGESEAVTFPVLPVTVKIGPVTKYEDFSDWGGTPPQHPVLAKEYILPNSGLGVIFVIDCGINKEGGNFSSEITIWGVNYADIGRRSDLIRINFGRAYRVSLMVTVDVGAGSNYATMAFYTPEDKLLDSVKISATQEVTYDPLPGEVIGYVDFDMEAWTTATCSVDNISWVISSS</sequence>
<feature type="compositionally biased region" description="Polar residues" evidence="1">
    <location>
        <begin position="1"/>
        <end position="12"/>
    </location>
</feature>
<gene>
    <name evidence="3" type="ORF">GHN41_14425</name>
    <name evidence="2" type="ORF">GHN94_21615</name>
</gene>
<keyword evidence="5" id="KW-1185">Reference proteome</keyword>
<dbReference type="Proteomes" id="UP000713985">
    <property type="component" value="Unassembled WGS sequence"/>
</dbReference>
<name>A0A6G1WBF6_9PSED</name>
<dbReference type="OrthoDB" id="6812076at2"/>
<evidence type="ECO:0000313" key="3">
    <source>
        <dbReference type="EMBL" id="MQU17636.1"/>
    </source>
</evidence>
<evidence type="ECO:0000313" key="4">
    <source>
        <dbReference type="Proteomes" id="UP000443000"/>
    </source>
</evidence>
<dbReference type="Proteomes" id="UP000443000">
    <property type="component" value="Unassembled WGS sequence"/>
</dbReference>